<dbReference type="AlphaFoldDB" id="A0A9W6ZZ87"/>
<dbReference type="EMBL" id="BRXW01000525">
    <property type="protein sequence ID" value="GMH63074.1"/>
    <property type="molecule type" value="Genomic_DNA"/>
</dbReference>
<proteinExistence type="predicted"/>
<dbReference type="Proteomes" id="UP001165122">
    <property type="component" value="Unassembled WGS sequence"/>
</dbReference>
<organism evidence="2 3">
    <name type="scientific">Triparma laevis f. longispina</name>
    <dbReference type="NCBI Taxonomy" id="1714387"/>
    <lineage>
        <taxon>Eukaryota</taxon>
        <taxon>Sar</taxon>
        <taxon>Stramenopiles</taxon>
        <taxon>Ochrophyta</taxon>
        <taxon>Bolidophyceae</taxon>
        <taxon>Parmales</taxon>
        <taxon>Triparmaceae</taxon>
        <taxon>Triparma</taxon>
    </lineage>
</organism>
<feature type="region of interest" description="Disordered" evidence="1">
    <location>
        <begin position="103"/>
        <end position="148"/>
    </location>
</feature>
<comment type="caution">
    <text evidence="2">The sequence shown here is derived from an EMBL/GenBank/DDBJ whole genome shotgun (WGS) entry which is preliminary data.</text>
</comment>
<feature type="compositionally biased region" description="Basic residues" evidence="1">
    <location>
        <begin position="127"/>
        <end position="142"/>
    </location>
</feature>
<reference evidence="3" key="1">
    <citation type="journal article" date="2023" name="Commun. Biol.">
        <title>Genome analysis of Parmales, the sister group of diatoms, reveals the evolutionary specialization of diatoms from phago-mixotrophs to photoautotrophs.</title>
        <authorList>
            <person name="Ban H."/>
            <person name="Sato S."/>
            <person name="Yoshikawa S."/>
            <person name="Yamada K."/>
            <person name="Nakamura Y."/>
            <person name="Ichinomiya M."/>
            <person name="Sato N."/>
            <person name="Blanc-Mathieu R."/>
            <person name="Endo H."/>
            <person name="Kuwata A."/>
            <person name="Ogata H."/>
        </authorList>
    </citation>
    <scope>NUCLEOTIDE SEQUENCE [LARGE SCALE GENOMIC DNA]</scope>
    <source>
        <strain evidence="3">NIES 3700</strain>
    </source>
</reference>
<name>A0A9W6ZZ87_9STRA</name>
<keyword evidence="3" id="KW-1185">Reference proteome</keyword>
<sequence length="148" mass="15829">MSTVLDLISPSLLDLSTSSANATTASPCSLAKRLEICALEIRSQREVLNNCVPSDYSILEALAGGLILVGVEPSTSSAFQQMASYLETASSCSETCASSVASSQSKANIKSPMLPKSPNKSVTVQTRSKKFTKRVSPRRVKGVRKEWE</sequence>
<accession>A0A9W6ZZ87</accession>
<evidence type="ECO:0000313" key="3">
    <source>
        <dbReference type="Proteomes" id="UP001165122"/>
    </source>
</evidence>
<protein>
    <submittedName>
        <fullName evidence="2">Uncharacterized protein</fullName>
    </submittedName>
</protein>
<evidence type="ECO:0000256" key="1">
    <source>
        <dbReference type="SAM" id="MobiDB-lite"/>
    </source>
</evidence>
<evidence type="ECO:0000313" key="2">
    <source>
        <dbReference type="EMBL" id="GMH63074.1"/>
    </source>
</evidence>
<gene>
    <name evidence="2" type="ORF">TrLO_g13764</name>
</gene>